<gene>
    <name evidence="1" type="ORF">JZ786_06660</name>
</gene>
<reference evidence="1 2" key="1">
    <citation type="submission" date="2021-02" db="EMBL/GenBank/DDBJ databases">
        <title>Alicyclobacillus curvatus sp. nov. and Alicyclobacillus mengziensis sp. nov., two acidophilic bacteria isolated from acid mine drainage.</title>
        <authorList>
            <person name="Huang Y."/>
        </authorList>
    </citation>
    <scope>NUCLEOTIDE SEQUENCE [LARGE SCALE GENOMIC DNA]</scope>
    <source>
        <strain evidence="1 2">S30H14</strain>
    </source>
</reference>
<keyword evidence="2" id="KW-1185">Reference proteome</keyword>
<dbReference type="EMBL" id="CP071182">
    <property type="protein sequence ID" value="QSO48645.1"/>
    <property type="molecule type" value="Genomic_DNA"/>
</dbReference>
<evidence type="ECO:0000313" key="2">
    <source>
        <dbReference type="Proteomes" id="UP000663505"/>
    </source>
</evidence>
<organism evidence="1 2">
    <name type="scientific">Alicyclobacillus mengziensis</name>
    <dbReference type="NCBI Taxonomy" id="2931921"/>
    <lineage>
        <taxon>Bacteria</taxon>
        <taxon>Bacillati</taxon>
        <taxon>Bacillota</taxon>
        <taxon>Bacilli</taxon>
        <taxon>Bacillales</taxon>
        <taxon>Alicyclobacillaceae</taxon>
        <taxon>Alicyclobacillus</taxon>
    </lineage>
</organism>
<dbReference type="Proteomes" id="UP000663505">
    <property type="component" value="Chromosome"/>
</dbReference>
<dbReference type="KEGG" id="afx:JZ786_06660"/>
<proteinExistence type="predicted"/>
<dbReference type="RefSeq" id="WP_206657975.1">
    <property type="nucleotide sequence ID" value="NZ_CP071182.1"/>
</dbReference>
<accession>A0A9X7W1Q9</accession>
<protein>
    <submittedName>
        <fullName evidence="1">Uncharacterized protein</fullName>
    </submittedName>
</protein>
<sequence length="147" mass="16643">MATVFIGFRYEGTIRGCTAEISWDEYIGRRENVLDIIEHTPVDHARTIFECIEWETGTNVRDKVGGSILTELLVNGIESFAKNHQEVVTFLGAELGESSPLLDNFRMRVAQSHGQTVIRLVDDTPHFYENGSDMSFIFDLDADENEI</sequence>
<evidence type="ECO:0000313" key="1">
    <source>
        <dbReference type="EMBL" id="QSO48645.1"/>
    </source>
</evidence>
<name>A0A9X7W1Q9_9BACL</name>
<dbReference type="AlphaFoldDB" id="A0A9X7W1Q9"/>